<evidence type="ECO:0000256" key="1">
    <source>
        <dbReference type="SAM" id="Phobius"/>
    </source>
</evidence>
<reference evidence="2 3" key="1">
    <citation type="submission" date="2024-01" db="EMBL/GenBank/DDBJ databases">
        <title>A draft genome for a cacao thread blight-causing isolate of Paramarasmius palmivorus.</title>
        <authorList>
            <person name="Baruah I.K."/>
            <person name="Bukari Y."/>
            <person name="Amoako-Attah I."/>
            <person name="Meinhardt L.W."/>
            <person name="Bailey B.A."/>
            <person name="Cohen S.P."/>
        </authorList>
    </citation>
    <scope>NUCLEOTIDE SEQUENCE [LARGE SCALE GENOMIC DNA]</scope>
    <source>
        <strain evidence="2 3">GH-12</strain>
    </source>
</reference>
<dbReference type="EMBL" id="JAYKXP010000009">
    <property type="protein sequence ID" value="KAK7054528.1"/>
    <property type="molecule type" value="Genomic_DNA"/>
</dbReference>
<accession>A0AAW0DSA3</accession>
<gene>
    <name evidence="2" type="ORF">VNI00_003726</name>
</gene>
<comment type="caution">
    <text evidence="2">The sequence shown here is derived from an EMBL/GenBank/DDBJ whole genome shotgun (WGS) entry which is preliminary data.</text>
</comment>
<feature type="transmembrane region" description="Helical" evidence="1">
    <location>
        <begin position="61"/>
        <end position="79"/>
    </location>
</feature>
<keyword evidence="1" id="KW-0472">Membrane</keyword>
<name>A0AAW0DSA3_9AGAR</name>
<organism evidence="2 3">
    <name type="scientific">Paramarasmius palmivorus</name>
    <dbReference type="NCBI Taxonomy" id="297713"/>
    <lineage>
        <taxon>Eukaryota</taxon>
        <taxon>Fungi</taxon>
        <taxon>Dikarya</taxon>
        <taxon>Basidiomycota</taxon>
        <taxon>Agaricomycotina</taxon>
        <taxon>Agaricomycetes</taxon>
        <taxon>Agaricomycetidae</taxon>
        <taxon>Agaricales</taxon>
        <taxon>Marasmiineae</taxon>
        <taxon>Marasmiaceae</taxon>
        <taxon>Paramarasmius</taxon>
    </lineage>
</organism>
<evidence type="ECO:0000313" key="3">
    <source>
        <dbReference type="Proteomes" id="UP001383192"/>
    </source>
</evidence>
<sequence length="100" mass="10920">MPFIGGFLTLYVDIIRDAGLVKCARLTQSAVYSTLMDIVVAEVILAIRVWAIWHGNRKVKLLLAAVTAALVSTAISKIATVKVEQNSQWDPYSGSRLSKS</sequence>
<feature type="transmembrane region" description="Helical" evidence="1">
    <location>
        <begin position="30"/>
        <end position="49"/>
    </location>
</feature>
<proteinExistence type="predicted"/>
<evidence type="ECO:0000313" key="2">
    <source>
        <dbReference type="EMBL" id="KAK7054528.1"/>
    </source>
</evidence>
<dbReference type="Proteomes" id="UP001383192">
    <property type="component" value="Unassembled WGS sequence"/>
</dbReference>
<keyword evidence="1" id="KW-0812">Transmembrane</keyword>
<protein>
    <submittedName>
        <fullName evidence="2">Uncharacterized protein</fullName>
    </submittedName>
</protein>
<keyword evidence="3" id="KW-1185">Reference proteome</keyword>
<keyword evidence="1" id="KW-1133">Transmembrane helix</keyword>
<dbReference type="AlphaFoldDB" id="A0AAW0DSA3"/>